<keyword evidence="3" id="KW-0539">Nucleus</keyword>
<evidence type="ECO:0000259" key="5">
    <source>
        <dbReference type="SMART" id="SM00333"/>
    </source>
</evidence>
<dbReference type="Pfam" id="PF12618">
    <property type="entry name" value="PHF20_AT-hook"/>
    <property type="match status" value="1"/>
</dbReference>
<evidence type="ECO:0000256" key="2">
    <source>
        <dbReference type="ARBA" id="ARBA00022737"/>
    </source>
</evidence>
<dbReference type="GO" id="GO:0044545">
    <property type="term" value="C:NSL complex"/>
    <property type="evidence" value="ECO:0007669"/>
    <property type="project" value="TreeGrafter"/>
</dbReference>
<proteinExistence type="predicted"/>
<dbReference type="InterPro" id="IPR002999">
    <property type="entry name" value="Tudor"/>
</dbReference>
<reference evidence="6 7" key="1">
    <citation type="journal article" date="2018" name="Mol. Genet. Genomics">
        <title>The red deer Cervus elaphus genome CerEla1.0: sequencing, annotating, genes, and chromosomes.</title>
        <authorList>
            <person name="Bana N.A."/>
            <person name="Nyiri A."/>
            <person name="Nagy J."/>
            <person name="Frank K."/>
            <person name="Nagy T."/>
            <person name="Steger V."/>
            <person name="Schiller M."/>
            <person name="Lakatos P."/>
            <person name="Sugar L."/>
            <person name="Horn P."/>
            <person name="Barta E."/>
            <person name="Orosz L."/>
        </authorList>
    </citation>
    <scope>NUCLEOTIDE SEQUENCE [LARGE SCALE GENOMIC DNA]</scope>
    <source>
        <strain evidence="6">Hungarian</strain>
    </source>
</reference>
<keyword evidence="7" id="KW-1185">Reference proteome</keyword>
<protein>
    <submittedName>
        <fullName evidence="6">PHF20</fullName>
    </submittedName>
</protein>
<dbReference type="InterPro" id="IPR022255">
    <property type="entry name" value="PHF20_AT-hook"/>
</dbReference>
<accession>A0A212CAL5</accession>
<feature type="region of interest" description="Disordered" evidence="4">
    <location>
        <begin position="141"/>
        <end position="300"/>
    </location>
</feature>
<feature type="region of interest" description="Disordered" evidence="4">
    <location>
        <begin position="314"/>
        <end position="339"/>
    </location>
</feature>
<feature type="compositionally biased region" description="Basic and acidic residues" evidence="4">
    <location>
        <begin position="144"/>
        <end position="241"/>
    </location>
</feature>
<organism evidence="6 7">
    <name type="scientific">Cervus elaphus hippelaphus</name>
    <name type="common">European red deer</name>
    <dbReference type="NCBI Taxonomy" id="46360"/>
    <lineage>
        <taxon>Eukaryota</taxon>
        <taxon>Metazoa</taxon>
        <taxon>Chordata</taxon>
        <taxon>Craniata</taxon>
        <taxon>Vertebrata</taxon>
        <taxon>Euteleostomi</taxon>
        <taxon>Mammalia</taxon>
        <taxon>Eutheria</taxon>
        <taxon>Laurasiatheria</taxon>
        <taxon>Artiodactyla</taxon>
        <taxon>Ruminantia</taxon>
        <taxon>Pecora</taxon>
        <taxon>Cervidae</taxon>
        <taxon>Cervinae</taxon>
        <taxon>Cervus</taxon>
    </lineage>
</organism>
<dbReference type="InterPro" id="IPR043449">
    <property type="entry name" value="PHF20-like"/>
</dbReference>
<evidence type="ECO:0000256" key="1">
    <source>
        <dbReference type="ARBA" id="ARBA00004123"/>
    </source>
</evidence>
<dbReference type="GO" id="GO:0071339">
    <property type="term" value="C:MLL1 complex"/>
    <property type="evidence" value="ECO:0007669"/>
    <property type="project" value="TreeGrafter"/>
</dbReference>
<feature type="compositionally biased region" description="Basic and acidic residues" evidence="4">
    <location>
        <begin position="268"/>
        <end position="283"/>
    </location>
</feature>
<dbReference type="PANTHER" id="PTHR15856">
    <property type="entry name" value="PHD FINGER PROTEIN 20-RELATED"/>
    <property type="match status" value="1"/>
</dbReference>
<dbReference type="OrthoDB" id="161570at2759"/>
<dbReference type="PANTHER" id="PTHR15856:SF27">
    <property type="entry name" value="PHD FINGER PROTEIN 20"/>
    <property type="match status" value="1"/>
</dbReference>
<evidence type="ECO:0000313" key="7">
    <source>
        <dbReference type="Proteomes" id="UP000242450"/>
    </source>
</evidence>
<dbReference type="InterPro" id="IPR041297">
    <property type="entry name" value="Crb2_Tudor"/>
</dbReference>
<evidence type="ECO:0000256" key="4">
    <source>
        <dbReference type="SAM" id="MobiDB-lite"/>
    </source>
</evidence>
<dbReference type="Proteomes" id="UP000242450">
    <property type="component" value="Chromosome 23"/>
</dbReference>
<sequence length="395" mass="44832">MNTQWSMDCYQATIISGPPAHSYNRYPAHIEDIDYEEGKVLIHFKRWNHRYDEWFCWDSPYLRPLEKIQLRKEGLHEEEGSSEFQINEQVLACWSDCRFYPAKVTAVNKDGTYTVKFYDGVVQTVKHIHVKAFSKDQNIVGNARPKETEHKSLLSSDKREKFKEQRKPTAIVKKDKEDKALKTERRAKQSDKEGKLICAEKGKASEKSLPKNEKEDKENISENDREYSGDAQVDKKPENDIVKSPQENLREPKRKRGRPPSIAPTAQEKSKNYSENTDKDLSRRRSSRLSTNGTHEILDPDLVVSDLVDTVNIDPLQNTSSNTKESEEGQLKSPLETGQVSSTLTCHSIGDGLGPAGLELNCKSMGENTMKTEPASPLAELQEISTVAGSYLELT</sequence>
<keyword evidence="2" id="KW-0677">Repeat</keyword>
<dbReference type="EMBL" id="MKHE01000023">
    <property type="protein sequence ID" value="OWK02972.1"/>
    <property type="molecule type" value="Genomic_DNA"/>
</dbReference>
<feature type="domain" description="Tudor" evidence="5">
    <location>
        <begin position="82"/>
        <end position="138"/>
    </location>
</feature>
<dbReference type="Pfam" id="PF18115">
    <property type="entry name" value="Tudor_3"/>
    <property type="match status" value="1"/>
</dbReference>
<dbReference type="GO" id="GO:0006357">
    <property type="term" value="P:regulation of transcription by RNA polymerase II"/>
    <property type="evidence" value="ECO:0007669"/>
    <property type="project" value="TreeGrafter"/>
</dbReference>
<dbReference type="SUPFAM" id="SSF63748">
    <property type="entry name" value="Tudor/PWWP/MBT"/>
    <property type="match status" value="2"/>
</dbReference>
<gene>
    <name evidence="6" type="ORF">Celaphus_00007943</name>
</gene>
<name>A0A212CAL5_CEREH</name>
<dbReference type="SMART" id="SM00333">
    <property type="entry name" value="TUDOR"/>
    <property type="match status" value="1"/>
</dbReference>
<dbReference type="AlphaFoldDB" id="A0A212CAL5"/>
<evidence type="ECO:0000313" key="6">
    <source>
        <dbReference type="EMBL" id="OWK02972.1"/>
    </source>
</evidence>
<dbReference type="FunFam" id="2.30.30.140:FF:000043">
    <property type="entry name" value="PHD finger protein 20 (Predicted)"/>
    <property type="match status" value="1"/>
</dbReference>
<evidence type="ECO:0000256" key="3">
    <source>
        <dbReference type="ARBA" id="ARBA00023242"/>
    </source>
</evidence>
<dbReference type="CDD" id="cd20453">
    <property type="entry name" value="Tudor_PHF20"/>
    <property type="match status" value="1"/>
</dbReference>
<comment type="caution">
    <text evidence="6">The sequence shown here is derived from an EMBL/GenBank/DDBJ whole genome shotgun (WGS) entry which is preliminary data.</text>
</comment>
<dbReference type="CDD" id="cd20104">
    <property type="entry name" value="MBT_PHF20L1-like"/>
    <property type="match status" value="1"/>
</dbReference>
<comment type="subcellular location">
    <subcellularLocation>
        <location evidence="1">Nucleus</location>
    </subcellularLocation>
</comment>
<dbReference type="Gene3D" id="2.30.30.140">
    <property type="match status" value="2"/>
</dbReference>